<dbReference type="EMBL" id="CAGKOT010000025">
    <property type="protein sequence ID" value="CAB5368632.1"/>
    <property type="molecule type" value="Genomic_DNA"/>
</dbReference>
<dbReference type="AlphaFoldDB" id="A0A916E8A8"/>
<evidence type="ECO:0000313" key="1">
    <source>
        <dbReference type="EMBL" id="CAB5368632.1"/>
    </source>
</evidence>
<organism evidence="1 2">
    <name type="scientific">Rhizophagus irregularis</name>
    <dbReference type="NCBI Taxonomy" id="588596"/>
    <lineage>
        <taxon>Eukaryota</taxon>
        <taxon>Fungi</taxon>
        <taxon>Fungi incertae sedis</taxon>
        <taxon>Mucoromycota</taxon>
        <taxon>Glomeromycotina</taxon>
        <taxon>Glomeromycetes</taxon>
        <taxon>Glomerales</taxon>
        <taxon>Glomeraceae</taxon>
        <taxon>Rhizophagus</taxon>
    </lineage>
</organism>
<protein>
    <submittedName>
        <fullName evidence="1">Uncharacterized protein</fullName>
    </submittedName>
</protein>
<gene>
    <name evidence="1" type="ORF">CHRIB12_LOCUS11841</name>
</gene>
<name>A0A916E8A8_9GLOM</name>
<proteinExistence type="predicted"/>
<evidence type="ECO:0000313" key="2">
    <source>
        <dbReference type="Proteomes" id="UP000684084"/>
    </source>
</evidence>
<accession>A0A916E8A8</accession>
<sequence length="115" mass="13384">MTNEPRFVLQYSFTRIRTLYICANYSLNSSGLFRCSHTSGKGACEQDDRCYDAHMSNFRSPLQYLHRFHTQFCCQDAVASHSIPCLCYSATDGDTDHMPHYLLFFLIIRDFLFVC</sequence>
<comment type="caution">
    <text evidence="1">The sequence shown here is derived from an EMBL/GenBank/DDBJ whole genome shotgun (WGS) entry which is preliminary data.</text>
</comment>
<dbReference type="OrthoDB" id="10332434at2759"/>
<reference evidence="1" key="1">
    <citation type="submission" date="2020-05" db="EMBL/GenBank/DDBJ databases">
        <authorList>
            <person name="Rincon C."/>
            <person name="Sanders R I."/>
            <person name="Robbins C."/>
            <person name="Chaturvedi A."/>
        </authorList>
    </citation>
    <scope>NUCLEOTIDE SEQUENCE</scope>
    <source>
        <strain evidence="1">CHB12</strain>
    </source>
</reference>
<dbReference type="Proteomes" id="UP000684084">
    <property type="component" value="Unassembled WGS sequence"/>
</dbReference>